<feature type="compositionally biased region" description="Basic and acidic residues" evidence="1">
    <location>
        <begin position="20"/>
        <end position="32"/>
    </location>
</feature>
<keyword evidence="3" id="KW-1185">Reference proteome</keyword>
<dbReference type="EMBL" id="JARTCD010000016">
    <property type="protein sequence ID" value="KAJ8659854.1"/>
    <property type="molecule type" value="Genomic_DNA"/>
</dbReference>
<dbReference type="RefSeq" id="XP_058344767.1">
    <property type="nucleotide sequence ID" value="XM_058484506.1"/>
</dbReference>
<evidence type="ECO:0000313" key="2">
    <source>
        <dbReference type="EMBL" id="KAJ8659854.1"/>
    </source>
</evidence>
<dbReference type="Proteomes" id="UP001234581">
    <property type="component" value="Unassembled WGS sequence"/>
</dbReference>
<feature type="region of interest" description="Disordered" evidence="1">
    <location>
        <begin position="1"/>
        <end position="100"/>
    </location>
</feature>
<evidence type="ECO:0000313" key="3">
    <source>
        <dbReference type="Proteomes" id="UP001234581"/>
    </source>
</evidence>
<evidence type="ECO:0000256" key="1">
    <source>
        <dbReference type="SAM" id="MobiDB-lite"/>
    </source>
</evidence>
<organism evidence="2 3">
    <name type="scientific">Lichtheimia ornata</name>
    <dbReference type="NCBI Taxonomy" id="688661"/>
    <lineage>
        <taxon>Eukaryota</taxon>
        <taxon>Fungi</taxon>
        <taxon>Fungi incertae sedis</taxon>
        <taxon>Mucoromycota</taxon>
        <taxon>Mucoromycotina</taxon>
        <taxon>Mucoromycetes</taxon>
        <taxon>Mucorales</taxon>
        <taxon>Lichtheimiaceae</taxon>
        <taxon>Lichtheimia</taxon>
    </lineage>
</organism>
<sequence length="431" mass="50856">MSSDSEESLSDLVDNLAKPAKTEPAPHRHSYDQLEDDTDDHDDDSDLESIARSPRKRTTHESEEQPRQRKQQQQQQQQQPRKKARSSSPKRQPFREPYYFPDSHQTFAREIQHRIQGLVMRGDYEDAWKLLCSIVETDKIPIISFFELALCLIRKLKLEDPALFLHRAFISTRGKRAVVIFRALIREYIDQKQFERAREEIDLMQHKYYIEDAEIQRLSAIVNYQIWLMNQEDRGAISNARTALTTAYRSSPEHTSIVAIYLKFLNTLDPKQAQDVAKEVLEEASKENSIRRMRIALLYYQPPLDQGEHWLEIMLPLHRIDPATDPDVFAKPYLKVLRHIYQNHPEKKQLKTASFYNVVSMLLDRIEAGCVDEWTINKLEKYCERMRQDDDALRVMMTTRNALRTVNRVLVKKKDPQHRGIRKMIYQIIKP</sequence>
<dbReference type="AlphaFoldDB" id="A0AAD7XWM9"/>
<gene>
    <name evidence="2" type="ORF">O0I10_004447</name>
</gene>
<feature type="compositionally biased region" description="Acidic residues" evidence="1">
    <location>
        <begin position="33"/>
        <end position="47"/>
    </location>
</feature>
<comment type="caution">
    <text evidence="2">The sequence shown here is derived from an EMBL/GenBank/DDBJ whole genome shotgun (WGS) entry which is preliminary data.</text>
</comment>
<protein>
    <submittedName>
        <fullName evidence="2">Uncharacterized protein</fullName>
    </submittedName>
</protein>
<reference evidence="2 3" key="1">
    <citation type="submission" date="2023-03" db="EMBL/GenBank/DDBJ databases">
        <title>Genome sequence of Lichtheimia ornata CBS 291.66.</title>
        <authorList>
            <person name="Mohabir J.T."/>
            <person name="Shea T.P."/>
            <person name="Kurbessoian T."/>
            <person name="Berby B."/>
            <person name="Fontaine J."/>
            <person name="Livny J."/>
            <person name="Gnirke A."/>
            <person name="Stajich J.E."/>
            <person name="Cuomo C.A."/>
        </authorList>
    </citation>
    <scope>NUCLEOTIDE SEQUENCE [LARGE SCALE GENOMIC DNA]</scope>
    <source>
        <strain evidence="2">CBS 291.66</strain>
    </source>
</reference>
<accession>A0AAD7XWM9</accession>
<proteinExistence type="predicted"/>
<dbReference type="GeneID" id="83211860"/>
<name>A0AAD7XWM9_9FUNG</name>